<keyword evidence="4" id="KW-0805">Transcription regulation</keyword>
<protein>
    <submittedName>
        <fullName evidence="10">Citrinin biosynthesis transcriptional activator ctnR</fullName>
    </submittedName>
</protein>
<evidence type="ECO:0000256" key="5">
    <source>
        <dbReference type="ARBA" id="ARBA00023125"/>
    </source>
</evidence>
<sequence>VPTALTQALVVENAVATPSMYSPTDSVPGDDGSSPSPGLARRATIGDPVYDNQAIVRQRRKAAVVACERCRRRETADAAWKIRCDGLQPCATCARFGVRCARPEERRERSNSNAEHAALADRVRQLEARLAAVGRSDESTPRNEGLETLPGHRQPPPALHLDTSFNIPDTSRSFSFDGMQDDFFMPDDMLNPSLSVPTISITGPNGSVPSSPLAYSPSPSLFSGTSRASSPDPFSATSMDFGAGSSPSMLGPLSNTFIRTPPLSQWADVYARNEMLQMPESVGHRGISRRSSVSSFGGLGEGLCAMNLDLPMSPGADWAVQDPFDVRESSSQMMLPDPIPEKDQAEALADHVFETRGMRLPFDRTAFKLCLEAVFDGALVGSGVTAAQSALATYTPYSIRVARAFVFLTLAIGLKSYAAVGRSSTGMDSCYSMAIQQMQTLEFWVDNGARDVASLLSILCEVSTQ</sequence>
<evidence type="ECO:0000256" key="8">
    <source>
        <dbReference type="SAM" id="MobiDB-lite"/>
    </source>
</evidence>
<keyword evidence="2" id="KW-0479">Metal-binding</keyword>
<dbReference type="GO" id="GO:0045944">
    <property type="term" value="P:positive regulation of transcription by RNA polymerase II"/>
    <property type="evidence" value="ECO:0007669"/>
    <property type="project" value="TreeGrafter"/>
</dbReference>
<evidence type="ECO:0000256" key="6">
    <source>
        <dbReference type="ARBA" id="ARBA00023163"/>
    </source>
</evidence>
<dbReference type="SUPFAM" id="SSF57701">
    <property type="entry name" value="Zn2/Cys6 DNA-binding domain"/>
    <property type="match status" value="1"/>
</dbReference>
<dbReference type="InterPro" id="IPR001138">
    <property type="entry name" value="Zn2Cys6_DnaBD"/>
</dbReference>
<comment type="subcellular location">
    <subcellularLocation>
        <location evidence="1">Nucleus</location>
    </subcellularLocation>
</comment>
<name>A0A8H6RVK6_9PEZI</name>
<dbReference type="InterPro" id="IPR052202">
    <property type="entry name" value="Yeast_MetPath_Reg"/>
</dbReference>
<evidence type="ECO:0000259" key="9">
    <source>
        <dbReference type="SMART" id="SM00066"/>
    </source>
</evidence>
<feature type="compositionally biased region" description="Low complexity" evidence="8">
    <location>
        <begin position="22"/>
        <end position="38"/>
    </location>
</feature>
<dbReference type="Gene3D" id="4.10.240.10">
    <property type="entry name" value="Zn(2)-C6 fungal-type DNA-binding domain"/>
    <property type="match status" value="1"/>
</dbReference>
<keyword evidence="7" id="KW-0539">Nucleus</keyword>
<dbReference type="GO" id="GO:0000981">
    <property type="term" value="F:DNA-binding transcription factor activity, RNA polymerase II-specific"/>
    <property type="evidence" value="ECO:0007669"/>
    <property type="project" value="InterPro"/>
</dbReference>
<gene>
    <name evidence="10" type="ORF">HII31_00733</name>
</gene>
<dbReference type="PANTHER" id="PTHR47782:SF12">
    <property type="entry name" value="ZN(II)2CYS6 TRANSCRIPTION FACTOR (EUROFUNG)"/>
    <property type="match status" value="1"/>
</dbReference>
<keyword evidence="6" id="KW-0804">Transcription</keyword>
<feature type="region of interest" description="Disordered" evidence="8">
    <location>
        <begin position="132"/>
        <end position="164"/>
    </location>
</feature>
<feature type="region of interest" description="Disordered" evidence="8">
    <location>
        <begin position="19"/>
        <end position="39"/>
    </location>
</feature>
<feature type="non-terminal residue" evidence="10">
    <location>
        <position position="1"/>
    </location>
</feature>
<evidence type="ECO:0000256" key="3">
    <source>
        <dbReference type="ARBA" id="ARBA00022833"/>
    </source>
</evidence>
<evidence type="ECO:0000313" key="10">
    <source>
        <dbReference type="EMBL" id="KAF7198019.1"/>
    </source>
</evidence>
<evidence type="ECO:0000313" key="11">
    <source>
        <dbReference type="Proteomes" id="UP000660729"/>
    </source>
</evidence>
<dbReference type="GO" id="GO:0043565">
    <property type="term" value="F:sequence-specific DNA binding"/>
    <property type="evidence" value="ECO:0007669"/>
    <property type="project" value="TreeGrafter"/>
</dbReference>
<dbReference type="SMART" id="SM00066">
    <property type="entry name" value="GAL4"/>
    <property type="match status" value="1"/>
</dbReference>
<evidence type="ECO:0000256" key="4">
    <source>
        <dbReference type="ARBA" id="ARBA00023015"/>
    </source>
</evidence>
<dbReference type="OrthoDB" id="9986881at2759"/>
<dbReference type="PANTHER" id="PTHR47782">
    <property type="entry name" value="ZN(II)2CYS6 TRANSCRIPTION FACTOR (EUROFUNG)-RELATED"/>
    <property type="match status" value="1"/>
</dbReference>
<dbReference type="EMBL" id="JABCIY010000004">
    <property type="protein sequence ID" value="KAF7198019.1"/>
    <property type="molecule type" value="Genomic_DNA"/>
</dbReference>
<dbReference type="CDD" id="cd00067">
    <property type="entry name" value="GAL4"/>
    <property type="match status" value="1"/>
</dbReference>
<keyword evidence="3" id="KW-0862">Zinc</keyword>
<feature type="compositionally biased region" description="Basic and acidic residues" evidence="8">
    <location>
        <begin position="135"/>
        <end position="145"/>
    </location>
</feature>
<reference evidence="10" key="1">
    <citation type="submission" date="2020-04" db="EMBL/GenBank/DDBJ databases">
        <title>Draft genome resource of the tomato pathogen Pseudocercospora fuligena.</title>
        <authorList>
            <person name="Zaccaron A."/>
        </authorList>
    </citation>
    <scope>NUCLEOTIDE SEQUENCE</scope>
    <source>
        <strain evidence="10">PF001</strain>
    </source>
</reference>
<organism evidence="10 11">
    <name type="scientific">Pseudocercospora fuligena</name>
    <dbReference type="NCBI Taxonomy" id="685502"/>
    <lineage>
        <taxon>Eukaryota</taxon>
        <taxon>Fungi</taxon>
        <taxon>Dikarya</taxon>
        <taxon>Ascomycota</taxon>
        <taxon>Pezizomycotina</taxon>
        <taxon>Dothideomycetes</taxon>
        <taxon>Dothideomycetidae</taxon>
        <taxon>Mycosphaerellales</taxon>
        <taxon>Mycosphaerellaceae</taxon>
        <taxon>Pseudocercospora</taxon>
    </lineage>
</organism>
<accession>A0A8H6RVK6</accession>
<dbReference type="GO" id="GO:0008270">
    <property type="term" value="F:zinc ion binding"/>
    <property type="evidence" value="ECO:0007669"/>
    <property type="project" value="InterPro"/>
</dbReference>
<keyword evidence="11" id="KW-1185">Reference proteome</keyword>
<proteinExistence type="predicted"/>
<evidence type="ECO:0000256" key="7">
    <source>
        <dbReference type="ARBA" id="ARBA00023242"/>
    </source>
</evidence>
<evidence type="ECO:0000256" key="1">
    <source>
        <dbReference type="ARBA" id="ARBA00004123"/>
    </source>
</evidence>
<dbReference type="Proteomes" id="UP000660729">
    <property type="component" value="Unassembled WGS sequence"/>
</dbReference>
<comment type="caution">
    <text evidence="10">The sequence shown here is derived from an EMBL/GenBank/DDBJ whole genome shotgun (WGS) entry which is preliminary data.</text>
</comment>
<dbReference type="GO" id="GO:0005634">
    <property type="term" value="C:nucleus"/>
    <property type="evidence" value="ECO:0007669"/>
    <property type="project" value="UniProtKB-SubCell"/>
</dbReference>
<dbReference type="AlphaFoldDB" id="A0A8H6RVK6"/>
<evidence type="ECO:0000256" key="2">
    <source>
        <dbReference type="ARBA" id="ARBA00022723"/>
    </source>
</evidence>
<keyword evidence="5" id="KW-0238">DNA-binding</keyword>
<feature type="domain" description="Zn(2)-C6 fungal-type" evidence="9">
    <location>
        <begin position="61"/>
        <end position="111"/>
    </location>
</feature>
<dbReference type="InterPro" id="IPR036864">
    <property type="entry name" value="Zn2-C6_fun-type_DNA-bd_sf"/>
</dbReference>